<organism evidence="3 4">
    <name type="scientific">Flavobacterium subsaxonicum WB 4.1-42 = DSM 21790</name>
    <dbReference type="NCBI Taxonomy" id="1121898"/>
    <lineage>
        <taxon>Bacteria</taxon>
        <taxon>Pseudomonadati</taxon>
        <taxon>Bacteroidota</taxon>
        <taxon>Flavobacteriia</taxon>
        <taxon>Flavobacteriales</taxon>
        <taxon>Flavobacteriaceae</taxon>
        <taxon>Flavobacterium</taxon>
    </lineage>
</organism>
<proteinExistence type="predicted"/>
<dbReference type="RefSeq" id="WP_026990232.1">
    <property type="nucleotide sequence ID" value="NZ_AUGP01000017.1"/>
</dbReference>
<comment type="caution">
    <text evidence="3">The sequence shown here is derived from an EMBL/GenBank/DDBJ whole genome shotgun (WGS) entry which is preliminary data.</text>
</comment>
<dbReference type="SUPFAM" id="SSF53474">
    <property type="entry name" value="alpha/beta-Hydrolases"/>
    <property type="match status" value="1"/>
</dbReference>
<dbReference type="Gene3D" id="3.40.50.1820">
    <property type="entry name" value="alpha/beta hydrolase"/>
    <property type="match status" value="1"/>
</dbReference>
<dbReference type="AlphaFoldDB" id="A0A0A2MIF5"/>
<feature type="domain" description="Serine aminopeptidase S33" evidence="2">
    <location>
        <begin position="74"/>
        <end position="183"/>
    </location>
</feature>
<keyword evidence="1" id="KW-1133">Transmembrane helix</keyword>
<evidence type="ECO:0000259" key="2">
    <source>
        <dbReference type="Pfam" id="PF12146"/>
    </source>
</evidence>
<evidence type="ECO:0000313" key="3">
    <source>
        <dbReference type="EMBL" id="KGO92427.1"/>
    </source>
</evidence>
<accession>A0A0A2MIF5</accession>
<dbReference type="InterPro" id="IPR029058">
    <property type="entry name" value="AB_hydrolase_fold"/>
</dbReference>
<dbReference type="Proteomes" id="UP000030111">
    <property type="component" value="Unassembled WGS sequence"/>
</dbReference>
<protein>
    <recommendedName>
        <fullName evidence="2">Serine aminopeptidase S33 domain-containing protein</fullName>
    </recommendedName>
</protein>
<dbReference type="OrthoDB" id="9777090at2"/>
<dbReference type="PANTHER" id="PTHR12277">
    <property type="entry name" value="ALPHA/BETA HYDROLASE DOMAIN-CONTAINING PROTEIN"/>
    <property type="match status" value="1"/>
</dbReference>
<dbReference type="eggNOG" id="COG1073">
    <property type="taxonomic scope" value="Bacteria"/>
</dbReference>
<keyword evidence="1" id="KW-0472">Membrane</keyword>
<dbReference type="EMBL" id="JRLY01000010">
    <property type="protein sequence ID" value="KGO92427.1"/>
    <property type="molecule type" value="Genomic_DNA"/>
</dbReference>
<reference evidence="3 4" key="1">
    <citation type="submission" date="2013-09" db="EMBL/GenBank/DDBJ databases">
        <authorList>
            <person name="Zeng Z."/>
            <person name="Chen C."/>
        </authorList>
    </citation>
    <scope>NUCLEOTIDE SEQUENCE [LARGE SCALE GENOMIC DNA]</scope>
    <source>
        <strain evidence="3 4">WB 4.1-42</strain>
    </source>
</reference>
<dbReference type="PANTHER" id="PTHR12277:SF81">
    <property type="entry name" value="PROTEIN ABHD13"/>
    <property type="match status" value="1"/>
</dbReference>
<dbReference type="InterPro" id="IPR022742">
    <property type="entry name" value="Hydrolase_4"/>
</dbReference>
<dbReference type="Pfam" id="PF12146">
    <property type="entry name" value="Hydrolase_4"/>
    <property type="match status" value="1"/>
</dbReference>
<sequence length="268" mass="30105">MKKSNKRLLYIVVGIIAFYLSNLVFVYFMQEKLLFHPEVLTAGHAFNFDSDYEEIYIPVDKEVKLHGVLFKAKESKGLVFYLHGNGGSVNGRGKGTDEFTALGYDLFILDYRGYGKSGGELQSEAQMDADMQKAFTFMADKYKDKPIVVAGYSIGSGPATELAANNKIKALILQAPYYSLTELIDTKVPFIPDFIKRYKFETCSYIKKVTVPIYLFHGTDDKLIPISNSERLVQLCAHGAHLIRLDGAGHNGLNENQTFRDSLKTILK</sequence>
<dbReference type="STRING" id="1121898.GCA_000422725_01343"/>
<name>A0A0A2MIF5_9FLAO</name>
<feature type="transmembrane region" description="Helical" evidence="1">
    <location>
        <begin position="7"/>
        <end position="29"/>
    </location>
</feature>
<evidence type="ECO:0000313" key="4">
    <source>
        <dbReference type="Proteomes" id="UP000030111"/>
    </source>
</evidence>
<keyword evidence="4" id="KW-1185">Reference proteome</keyword>
<evidence type="ECO:0000256" key="1">
    <source>
        <dbReference type="SAM" id="Phobius"/>
    </source>
</evidence>
<keyword evidence="1" id="KW-0812">Transmembrane</keyword>
<gene>
    <name evidence="3" type="ORF">Q766_13295</name>
</gene>